<evidence type="ECO:0000313" key="8">
    <source>
        <dbReference type="Proteomes" id="UP001183176"/>
    </source>
</evidence>
<dbReference type="InterPro" id="IPR036034">
    <property type="entry name" value="PDZ_sf"/>
</dbReference>
<proteinExistence type="inferred from homology"/>
<name>A0ABU2JBT6_9ACTN</name>
<protein>
    <submittedName>
        <fullName evidence="7">Trypsin-like peptidase domain-containing protein</fullName>
    </submittedName>
</protein>
<gene>
    <name evidence="7" type="ORF">RM423_12430</name>
</gene>
<comment type="caution">
    <text evidence="7">The sequence shown here is derived from an EMBL/GenBank/DDBJ whole genome shotgun (WGS) entry which is preliminary data.</text>
</comment>
<keyword evidence="3" id="KW-0378">Hydrolase</keyword>
<accession>A0ABU2JBT6</accession>
<dbReference type="RefSeq" id="WP_311423349.1">
    <property type="nucleotide sequence ID" value="NZ_JAVREH010000015.1"/>
</dbReference>
<evidence type="ECO:0000256" key="3">
    <source>
        <dbReference type="ARBA" id="ARBA00022801"/>
    </source>
</evidence>
<dbReference type="EMBL" id="JAVREH010000015">
    <property type="protein sequence ID" value="MDT0262198.1"/>
    <property type="molecule type" value="Genomic_DNA"/>
</dbReference>
<feature type="transmembrane region" description="Helical" evidence="5">
    <location>
        <begin position="83"/>
        <end position="105"/>
    </location>
</feature>
<comment type="similarity">
    <text evidence="1">Belongs to the peptidase S1C family.</text>
</comment>
<dbReference type="InterPro" id="IPR001940">
    <property type="entry name" value="Peptidase_S1C"/>
</dbReference>
<dbReference type="PRINTS" id="PR00834">
    <property type="entry name" value="PROTEASES2C"/>
</dbReference>
<evidence type="ECO:0000259" key="6">
    <source>
        <dbReference type="PROSITE" id="PS50106"/>
    </source>
</evidence>
<keyword evidence="5" id="KW-0472">Membrane</keyword>
<keyword evidence="5" id="KW-0812">Transmembrane</keyword>
<feature type="compositionally biased region" description="Polar residues" evidence="4">
    <location>
        <begin position="30"/>
        <end position="40"/>
    </location>
</feature>
<dbReference type="InterPro" id="IPR001478">
    <property type="entry name" value="PDZ"/>
</dbReference>
<evidence type="ECO:0000313" key="7">
    <source>
        <dbReference type="EMBL" id="MDT0262198.1"/>
    </source>
</evidence>
<dbReference type="InterPro" id="IPR009003">
    <property type="entry name" value="Peptidase_S1_PA"/>
</dbReference>
<evidence type="ECO:0000256" key="5">
    <source>
        <dbReference type="SAM" id="Phobius"/>
    </source>
</evidence>
<sequence length="453" mass="44017">MQPPATNSYPAVGAGYQPYGSYGSSDVAPQPNQEQGQQSPGHGGYYPPGFTPAGASAFGGPPAVPGSGGTTEHGRPKRARNGLLMTALIAALIGGGVGGGIVAAADNNNGNSVNTRLKITNSTGAPTAQLNGTVGAAAAKIRPSVVTINVTSSQASGTGSGVIIRQDGYILTNDHVVAVGSSTGSTTGSGGATGTVQVTLSDGRTAGAKIVGRDTSDDLAVIKVDGLNDLTAATFAKSSSLSVGQAVVAVGAPLGLSDTVTSGIVSNLARPVRAGDNDQAVFEAVQTDAAINPGNSGGPLVDLNGSVVGINAAIASDQSGGGLQIPGQPQQQAGNIGIGFAIPADEASRIASELIATGKATHAVLGVSVGGDTTASRSVAGVALKSVNAGGVAAKAGLQVGDIVTAIDGQQVTSSDALIAAVRNHAPGQQVKVDYTRGGKANSVTVTLGSSDS</sequence>
<dbReference type="Gene3D" id="2.40.10.10">
    <property type="entry name" value="Trypsin-like serine proteases"/>
    <property type="match status" value="2"/>
</dbReference>
<feature type="compositionally biased region" description="Low complexity" evidence="4">
    <location>
        <begin position="47"/>
        <end position="61"/>
    </location>
</feature>
<dbReference type="SUPFAM" id="SSF50494">
    <property type="entry name" value="Trypsin-like serine proteases"/>
    <property type="match status" value="1"/>
</dbReference>
<dbReference type="PANTHER" id="PTHR43343">
    <property type="entry name" value="PEPTIDASE S12"/>
    <property type="match status" value="1"/>
</dbReference>
<dbReference type="PROSITE" id="PS50106">
    <property type="entry name" value="PDZ"/>
    <property type="match status" value="1"/>
</dbReference>
<dbReference type="SMART" id="SM00228">
    <property type="entry name" value="PDZ"/>
    <property type="match status" value="1"/>
</dbReference>
<feature type="domain" description="PDZ" evidence="6">
    <location>
        <begin position="354"/>
        <end position="437"/>
    </location>
</feature>
<dbReference type="Pfam" id="PF13180">
    <property type="entry name" value="PDZ_2"/>
    <property type="match status" value="1"/>
</dbReference>
<dbReference type="SUPFAM" id="SSF50156">
    <property type="entry name" value="PDZ domain-like"/>
    <property type="match status" value="1"/>
</dbReference>
<reference evidence="8" key="1">
    <citation type="submission" date="2023-07" db="EMBL/GenBank/DDBJ databases">
        <title>30 novel species of actinomycetes from the DSMZ collection.</title>
        <authorList>
            <person name="Nouioui I."/>
        </authorList>
    </citation>
    <scope>NUCLEOTIDE SEQUENCE [LARGE SCALE GENOMIC DNA]</scope>
    <source>
        <strain evidence="8">DSM 44399</strain>
    </source>
</reference>
<evidence type="ECO:0000256" key="1">
    <source>
        <dbReference type="ARBA" id="ARBA00010541"/>
    </source>
</evidence>
<dbReference type="InterPro" id="IPR043504">
    <property type="entry name" value="Peptidase_S1_PA_chymotrypsin"/>
</dbReference>
<keyword evidence="5" id="KW-1133">Transmembrane helix</keyword>
<dbReference type="PANTHER" id="PTHR43343:SF3">
    <property type="entry name" value="PROTEASE DO-LIKE 8, CHLOROPLASTIC"/>
    <property type="match status" value="1"/>
</dbReference>
<feature type="region of interest" description="Disordered" evidence="4">
    <location>
        <begin position="20"/>
        <end position="77"/>
    </location>
</feature>
<dbReference type="InterPro" id="IPR051201">
    <property type="entry name" value="Chloro_Bact_Ser_Proteases"/>
</dbReference>
<evidence type="ECO:0000256" key="4">
    <source>
        <dbReference type="SAM" id="MobiDB-lite"/>
    </source>
</evidence>
<dbReference type="Pfam" id="PF13365">
    <property type="entry name" value="Trypsin_2"/>
    <property type="match status" value="1"/>
</dbReference>
<keyword evidence="8" id="KW-1185">Reference proteome</keyword>
<dbReference type="Proteomes" id="UP001183176">
    <property type="component" value="Unassembled WGS sequence"/>
</dbReference>
<keyword evidence="2" id="KW-0645">Protease</keyword>
<evidence type="ECO:0000256" key="2">
    <source>
        <dbReference type="ARBA" id="ARBA00022670"/>
    </source>
</evidence>
<dbReference type="Gene3D" id="2.30.42.10">
    <property type="match status" value="1"/>
</dbReference>
<organism evidence="7 8">
    <name type="scientific">Jatrophihabitans lederbergiae</name>
    <dbReference type="NCBI Taxonomy" id="3075547"/>
    <lineage>
        <taxon>Bacteria</taxon>
        <taxon>Bacillati</taxon>
        <taxon>Actinomycetota</taxon>
        <taxon>Actinomycetes</taxon>
        <taxon>Jatrophihabitantales</taxon>
        <taxon>Jatrophihabitantaceae</taxon>
        <taxon>Jatrophihabitans</taxon>
    </lineage>
</organism>